<protein>
    <submittedName>
        <fullName evidence="2">Uncharacterized protein</fullName>
    </submittedName>
</protein>
<dbReference type="GeneID" id="57093639"/>
<name>A0A9Q5Z4Z3_NOSLI</name>
<dbReference type="EMBL" id="LAHD01000183">
    <property type="protein sequence ID" value="PHJ93663.1"/>
    <property type="molecule type" value="Genomic_DNA"/>
</dbReference>
<reference evidence="2 3" key="1">
    <citation type="submission" date="2015-02" db="EMBL/GenBank/DDBJ databases">
        <title>Nostoc linckia genome annotation.</title>
        <authorList>
            <person name="Zhou Z."/>
        </authorList>
    </citation>
    <scope>NUCLEOTIDE SEQUENCE [LARGE SCALE GENOMIC DNA]</scope>
    <source>
        <strain evidence="3">z8</strain>
    </source>
</reference>
<gene>
    <name evidence="2" type="ORF">VF08_35085</name>
</gene>
<dbReference type="Proteomes" id="UP000222310">
    <property type="component" value="Unassembled WGS sequence"/>
</dbReference>
<dbReference type="RefSeq" id="WP_099071171.1">
    <property type="nucleotide sequence ID" value="NZ_LAHD01000183.1"/>
</dbReference>
<dbReference type="AlphaFoldDB" id="A0A9Q5Z4Z3"/>
<comment type="caution">
    <text evidence="2">The sequence shown here is derived from an EMBL/GenBank/DDBJ whole genome shotgun (WGS) entry which is preliminary data.</text>
</comment>
<sequence>MAVSSGAKAINPRQKYAKLKGETTVEVENHQGESVNKDQVEQTSEQSAPETRGTLTIAGVRPIGSSDLQVAEKLSISGVRPVSTSNLEVVETYNAMGIRPIGANTFKVVESINLSGIRPVSSSSLVVAESYSVFGNRPVASNDIDDSANLMGFLD</sequence>
<evidence type="ECO:0000313" key="3">
    <source>
        <dbReference type="Proteomes" id="UP000222310"/>
    </source>
</evidence>
<feature type="region of interest" description="Disordered" evidence="1">
    <location>
        <begin position="1"/>
        <end position="53"/>
    </location>
</feature>
<organism evidence="2 3">
    <name type="scientific">Nostoc linckia z8</name>
    <dbReference type="NCBI Taxonomy" id="1628746"/>
    <lineage>
        <taxon>Bacteria</taxon>
        <taxon>Bacillati</taxon>
        <taxon>Cyanobacteriota</taxon>
        <taxon>Cyanophyceae</taxon>
        <taxon>Nostocales</taxon>
        <taxon>Nostocaceae</taxon>
        <taxon>Nostoc</taxon>
    </lineage>
</organism>
<evidence type="ECO:0000313" key="2">
    <source>
        <dbReference type="EMBL" id="PHJ93663.1"/>
    </source>
</evidence>
<proteinExistence type="predicted"/>
<evidence type="ECO:0000256" key="1">
    <source>
        <dbReference type="SAM" id="MobiDB-lite"/>
    </source>
</evidence>
<accession>A0A9Q5Z4Z3</accession>
<feature type="compositionally biased region" description="Basic and acidic residues" evidence="1">
    <location>
        <begin position="19"/>
        <end position="40"/>
    </location>
</feature>